<dbReference type="KEGG" id="phn:PAEH1_02385"/>
<dbReference type="PROSITE" id="PS00194">
    <property type="entry name" value="THIOREDOXIN_1"/>
    <property type="match status" value="1"/>
</dbReference>
<feature type="transmembrane region" description="Helical" evidence="4">
    <location>
        <begin position="110"/>
        <end position="129"/>
    </location>
</feature>
<evidence type="ECO:0000256" key="2">
    <source>
        <dbReference type="ARBA" id="ARBA00022748"/>
    </source>
</evidence>
<dbReference type="InterPro" id="IPR017937">
    <property type="entry name" value="Thioredoxin_CS"/>
</dbReference>
<dbReference type="STRING" id="643674.PAEH1_02385"/>
<gene>
    <name evidence="6" type="ORF">PAEH1_02385</name>
</gene>
<dbReference type="SUPFAM" id="SSF52833">
    <property type="entry name" value="Thioredoxin-like"/>
    <property type="match status" value="1"/>
</dbReference>
<organism evidence="6 7">
    <name type="scientific">Paenalcaligenes hominis</name>
    <dbReference type="NCBI Taxonomy" id="643674"/>
    <lineage>
        <taxon>Bacteria</taxon>
        <taxon>Pseudomonadati</taxon>
        <taxon>Pseudomonadota</taxon>
        <taxon>Betaproteobacteria</taxon>
        <taxon>Burkholderiales</taxon>
        <taxon>Alcaligenaceae</taxon>
        <taxon>Paenalcaligenes</taxon>
    </lineage>
</organism>
<comment type="subcellular location">
    <subcellularLocation>
        <location evidence="1">Cell envelope</location>
    </subcellularLocation>
</comment>
<dbReference type="GO" id="GO:0030313">
    <property type="term" value="C:cell envelope"/>
    <property type="evidence" value="ECO:0007669"/>
    <property type="project" value="UniProtKB-SubCell"/>
</dbReference>
<dbReference type="InterPro" id="IPR036249">
    <property type="entry name" value="Thioredoxin-like_sf"/>
</dbReference>
<dbReference type="InterPro" id="IPR013766">
    <property type="entry name" value="Thioredoxin_domain"/>
</dbReference>
<dbReference type="OrthoDB" id="9811352at2"/>
<keyword evidence="4" id="KW-0472">Membrane</keyword>
<name>A0A1U9JY53_9BURK</name>
<dbReference type="AlphaFoldDB" id="A0A1U9JY53"/>
<dbReference type="PROSITE" id="PS51352">
    <property type="entry name" value="THIOREDOXIN_2"/>
    <property type="match status" value="1"/>
</dbReference>
<accession>A0A1U9JY53</accession>
<dbReference type="EMBL" id="CP019697">
    <property type="protein sequence ID" value="AQS50681.1"/>
    <property type="molecule type" value="Genomic_DNA"/>
</dbReference>
<feature type="transmembrane region" description="Helical" evidence="4">
    <location>
        <begin position="79"/>
        <end position="98"/>
    </location>
</feature>
<dbReference type="InterPro" id="IPR013740">
    <property type="entry name" value="Redoxin"/>
</dbReference>
<evidence type="ECO:0000256" key="1">
    <source>
        <dbReference type="ARBA" id="ARBA00004196"/>
    </source>
</evidence>
<keyword evidence="4" id="KW-1133">Transmembrane helix</keyword>
<feature type="transmembrane region" description="Helical" evidence="4">
    <location>
        <begin position="6"/>
        <end position="29"/>
    </location>
</feature>
<dbReference type="PANTHER" id="PTHR42852">
    <property type="entry name" value="THIOL:DISULFIDE INTERCHANGE PROTEIN DSBE"/>
    <property type="match status" value="1"/>
</dbReference>
<keyword evidence="4" id="KW-0812">Transmembrane</keyword>
<evidence type="ECO:0000313" key="6">
    <source>
        <dbReference type="EMBL" id="AQS50681.1"/>
    </source>
</evidence>
<feature type="domain" description="Thioredoxin" evidence="5">
    <location>
        <begin position="129"/>
        <end position="267"/>
    </location>
</feature>
<feature type="transmembrane region" description="Helical" evidence="4">
    <location>
        <begin position="41"/>
        <end position="59"/>
    </location>
</feature>
<dbReference type="PANTHER" id="PTHR42852:SF18">
    <property type="entry name" value="CHROMOSOME UNDETERMINED SCAFFOLD_47, WHOLE GENOME SHOTGUN SEQUENCE"/>
    <property type="match status" value="1"/>
</dbReference>
<dbReference type="Proteomes" id="UP000189369">
    <property type="component" value="Chromosome"/>
</dbReference>
<dbReference type="CDD" id="cd02966">
    <property type="entry name" value="TlpA_like_family"/>
    <property type="match status" value="1"/>
</dbReference>
<keyword evidence="3" id="KW-0676">Redox-active center</keyword>
<reference evidence="6 7" key="1">
    <citation type="submission" date="2017-01" db="EMBL/GenBank/DDBJ databases">
        <title>Complete Genome Sequence of Paenalcaligenes hominis, Isolated from a paraplegic Patient with neurogenic bladder.</title>
        <authorList>
            <person name="Mukhopadhyay R."/>
            <person name="Joaquin J."/>
            <person name="Hogue R."/>
            <person name="Kilaru A."/>
            <person name="Jospin G."/>
            <person name="Mars K."/>
            <person name="Eisen J.A."/>
            <person name="Chaturvedi V."/>
        </authorList>
    </citation>
    <scope>NUCLEOTIDE SEQUENCE [LARGE SCALE GENOMIC DNA]</scope>
    <source>
        <strain evidence="6 7">15S00501</strain>
    </source>
</reference>
<evidence type="ECO:0000256" key="4">
    <source>
        <dbReference type="SAM" id="Phobius"/>
    </source>
</evidence>
<evidence type="ECO:0000313" key="7">
    <source>
        <dbReference type="Proteomes" id="UP000189369"/>
    </source>
</evidence>
<proteinExistence type="predicted"/>
<dbReference type="GO" id="GO:0017004">
    <property type="term" value="P:cytochrome complex assembly"/>
    <property type="evidence" value="ECO:0007669"/>
    <property type="project" value="UniProtKB-KW"/>
</dbReference>
<dbReference type="GO" id="GO:0015036">
    <property type="term" value="F:disulfide oxidoreductase activity"/>
    <property type="evidence" value="ECO:0007669"/>
    <property type="project" value="UniProtKB-ARBA"/>
</dbReference>
<keyword evidence="2" id="KW-0201">Cytochrome c-type biogenesis</keyword>
<dbReference type="Pfam" id="PF08534">
    <property type="entry name" value="Redoxin"/>
    <property type="match status" value="1"/>
</dbReference>
<dbReference type="Gene3D" id="3.40.30.10">
    <property type="entry name" value="Glutaredoxin"/>
    <property type="match status" value="1"/>
</dbReference>
<evidence type="ECO:0000259" key="5">
    <source>
        <dbReference type="PROSITE" id="PS51352"/>
    </source>
</evidence>
<sequence length="267" mass="29955">MVSIGPLALSSTVAVSFLSAICMFVVAAYLDRRHQLGLERWLWWILLGALGVGRLVFVVQYWDDYKQNLWGVANIRDGGFHLVAALSVLLVALAYQAYQHKPWRRALAQLVGVSFVFSVFTASLAAYFFPAPQQINTDTLRLTQLQGQPIDLDAFTDKPLVLNLWASWCPPCRAEMPIMAEAQKRHPDLHFVFVNQGESIPVITQFLQSQNLELEHVLSDSQSTLLHSIQARALPTTLFINTQGQVVDMRMGELSQASLAAHIKRLR</sequence>
<protein>
    <recommendedName>
        <fullName evidence="5">Thioredoxin domain-containing protein</fullName>
    </recommendedName>
</protein>
<dbReference type="InterPro" id="IPR050553">
    <property type="entry name" value="Thioredoxin_ResA/DsbE_sf"/>
</dbReference>
<evidence type="ECO:0000256" key="3">
    <source>
        <dbReference type="ARBA" id="ARBA00023284"/>
    </source>
</evidence>